<dbReference type="GO" id="GO:0000287">
    <property type="term" value="F:magnesium ion binding"/>
    <property type="evidence" value="ECO:0007669"/>
    <property type="project" value="UniProtKB-UniRule"/>
</dbReference>
<name>A0A831WSD1_PROAE</name>
<feature type="binding site" evidence="7">
    <location>
        <begin position="65"/>
        <end position="67"/>
    </location>
    <ligand>
        <name>substrate</name>
    </ligand>
</feature>
<organism evidence="9">
    <name type="scientific">Prosthecochloris aestuarii</name>
    <dbReference type="NCBI Taxonomy" id="1102"/>
    <lineage>
        <taxon>Bacteria</taxon>
        <taxon>Pseudomonadati</taxon>
        <taxon>Chlorobiota</taxon>
        <taxon>Chlorobiia</taxon>
        <taxon>Chlorobiales</taxon>
        <taxon>Chlorobiaceae</taxon>
        <taxon>Prosthecochloris</taxon>
    </lineage>
</organism>
<feature type="binding site" evidence="7">
    <location>
        <begin position="82"/>
        <end position="84"/>
    </location>
    <ligand>
        <name>substrate</name>
    </ligand>
</feature>
<evidence type="ECO:0000256" key="5">
    <source>
        <dbReference type="ARBA" id="ARBA00023080"/>
    </source>
</evidence>
<comment type="catalytic activity">
    <reaction evidence="6 7">
        <text>dUTP + H2O = dUMP + diphosphate + H(+)</text>
        <dbReference type="Rhea" id="RHEA:10248"/>
        <dbReference type="ChEBI" id="CHEBI:15377"/>
        <dbReference type="ChEBI" id="CHEBI:15378"/>
        <dbReference type="ChEBI" id="CHEBI:33019"/>
        <dbReference type="ChEBI" id="CHEBI:61555"/>
        <dbReference type="ChEBI" id="CHEBI:246422"/>
        <dbReference type="EC" id="3.6.1.23"/>
    </reaction>
</comment>
<comment type="cofactor">
    <cofactor evidence="7">
        <name>Mg(2+)</name>
        <dbReference type="ChEBI" id="CHEBI:18420"/>
    </cofactor>
</comment>
<dbReference type="HAMAP" id="MF_00116">
    <property type="entry name" value="dUTPase_bact"/>
    <property type="match status" value="1"/>
</dbReference>
<dbReference type="AlphaFoldDB" id="A0A831WSD1"/>
<comment type="pathway">
    <text evidence="7">Pyrimidine metabolism; dUMP biosynthesis; dUMP from dCTP (dUTP route): step 2/2.</text>
</comment>
<accession>A0A831WSD1</accession>
<dbReference type="InterPro" id="IPR033704">
    <property type="entry name" value="dUTPase_trimeric"/>
</dbReference>
<dbReference type="NCBIfam" id="TIGR00576">
    <property type="entry name" value="dut"/>
    <property type="match status" value="1"/>
</dbReference>
<comment type="caution">
    <text evidence="7">Lacks conserved residue(s) required for the propagation of feature annotation.</text>
</comment>
<dbReference type="InterPro" id="IPR008181">
    <property type="entry name" value="dUTPase"/>
</dbReference>
<keyword evidence="3 7" id="KW-0378">Hydrolase</keyword>
<comment type="function">
    <text evidence="7">This enzyme is involved in nucleotide metabolism: it produces dUMP, the immediate precursor of thymidine nucleotides and it decreases the intracellular concentration of dUTP so that uracil cannot be incorporated into DNA.</text>
</comment>
<dbReference type="GO" id="GO:0004170">
    <property type="term" value="F:dUTP diphosphatase activity"/>
    <property type="evidence" value="ECO:0007669"/>
    <property type="project" value="UniProtKB-UniRule"/>
</dbReference>
<keyword evidence="4 7" id="KW-0460">Magnesium</keyword>
<feature type="binding site" evidence="7">
    <location>
        <position position="78"/>
    </location>
    <ligand>
        <name>substrate</name>
    </ligand>
</feature>
<evidence type="ECO:0000256" key="6">
    <source>
        <dbReference type="ARBA" id="ARBA00047686"/>
    </source>
</evidence>
<dbReference type="InterPro" id="IPR029054">
    <property type="entry name" value="dUTPase-like"/>
</dbReference>
<evidence type="ECO:0000256" key="2">
    <source>
        <dbReference type="ARBA" id="ARBA00022723"/>
    </source>
</evidence>
<protein>
    <recommendedName>
        <fullName evidence="7">Deoxyuridine 5'-triphosphate nucleotidohydrolase</fullName>
        <shortName evidence="7">dUTPase</shortName>
        <ecNumber evidence="7">3.6.1.23</ecNumber>
    </recommendedName>
    <alternativeName>
        <fullName evidence="7">dUTP pyrophosphatase</fullName>
    </alternativeName>
</protein>
<dbReference type="GO" id="GO:0006226">
    <property type="term" value="P:dUMP biosynthetic process"/>
    <property type="evidence" value="ECO:0007669"/>
    <property type="project" value="UniProtKB-UniRule"/>
</dbReference>
<dbReference type="EMBL" id="DSBW01000162">
    <property type="protein sequence ID" value="HED31495.1"/>
    <property type="molecule type" value="Genomic_DNA"/>
</dbReference>
<dbReference type="Proteomes" id="UP000886335">
    <property type="component" value="Unassembled WGS sequence"/>
</dbReference>
<proteinExistence type="inferred from homology"/>
<keyword evidence="5 7" id="KW-0546">Nucleotide metabolism</keyword>
<dbReference type="EC" id="3.6.1.23" evidence="7"/>
<feature type="domain" description="dUTPase-like" evidence="8">
    <location>
        <begin position="13"/>
        <end position="144"/>
    </location>
</feature>
<dbReference type="PANTHER" id="PTHR11241">
    <property type="entry name" value="DEOXYURIDINE 5'-TRIPHOSPHATE NUCLEOTIDOHYDROLASE"/>
    <property type="match status" value="1"/>
</dbReference>
<evidence type="ECO:0000256" key="1">
    <source>
        <dbReference type="ARBA" id="ARBA00006581"/>
    </source>
</evidence>
<dbReference type="CDD" id="cd07557">
    <property type="entry name" value="trimeric_dUTPase"/>
    <property type="match status" value="1"/>
</dbReference>
<dbReference type="InterPro" id="IPR036157">
    <property type="entry name" value="dUTPase-like_sf"/>
</dbReference>
<evidence type="ECO:0000256" key="3">
    <source>
        <dbReference type="ARBA" id="ARBA00022801"/>
    </source>
</evidence>
<evidence type="ECO:0000259" key="8">
    <source>
        <dbReference type="Pfam" id="PF00692"/>
    </source>
</evidence>
<dbReference type="PANTHER" id="PTHR11241:SF0">
    <property type="entry name" value="DEOXYURIDINE 5'-TRIPHOSPHATE NUCLEOTIDOHYDROLASE"/>
    <property type="match status" value="1"/>
</dbReference>
<dbReference type="Gene3D" id="2.70.40.10">
    <property type="match status" value="1"/>
</dbReference>
<dbReference type="GO" id="GO:0046081">
    <property type="term" value="P:dUTP catabolic process"/>
    <property type="evidence" value="ECO:0007669"/>
    <property type="project" value="InterPro"/>
</dbReference>
<dbReference type="NCBIfam" id="NF001862">
    <property type="entry name" value="PRK00601.1"/>
    <property type="match status" value="1"/>
</dbReference>
<evidence type="ECO:0000256" key="7">
    <source>
        <dbReference type="HAMAP-Rule" id="MF_00116"/>
    </source>
</evidence>
<evidence type="ECO:0000313" key="9">
    <source>
        <dbReference type="EMBL" id="HED31495.1"/>
    </source>
</evidence>
<dbReference type="FunFam" id="2.70.40.10:FF:000002">
    <property type="entry name" value="dUTP diphosphatase"/>
    <property type="match status" value="1"/>
</dbReference>
<dbReference type="UniPathway" id="UPA00610">
    <property type="reaction ID" value="UER00666"/>
</dbReference>
<comment type="caution">
    <text evidence="9">The sequence shown here is derived from an EMBL/GenBank/DDBJ whole genome shotgun (WGS) entry which is preliminary data.</text>
</comment>
<gene>
    <name evidence="7" type="primary">dut</name>
    <name evidence="9" type="ORF">ENN50_07420</name>
</gene>
<dbReference type="Pfam" id="PF00692">
    <property type="entry name" value="dUTPase"/>
    <property type="match status" value="1"/>
</dbReference>
<dbReference type="SUPFAM" id="SSF51283">
    <property type="entry name" value="dUTPase-like"/>
    <property type="match status" value="1"/>
</dbReference>
<keyword evidence="2 7" id="KW-0479">Metal-binding</keyword>
<reference evidence="9" key="1">
    <citation type="journal article" date="2020" name="mSystems">
        <title>Genome- and Community-Level Interaction Insights into Carbon Utilization and Element Cycling Functions of Hydrothermarchaeota in Hydrothermal Sediment.</title>
        <authorList>
            <person name="Zhou Z."/>
            <person name="Liu Y."/>
            <person name="Xu W."/>
            <person name="Pan J."/>
            <person name="Luo Z.H."/>
            <person name="Li M."/>
        </authorList>
    </citation>
    <scope>NUCLEOTIDE SEQUENCE [LARGE SCALE GENOMIC DNA]</scope>
    <source>
        <strain evidence="9">SpSt-1181</strain>
    </source>
</reference>
<sequence length="145" mass="15617">MLKVNIVRVKKQAVLPRYATAHAAGMDLSACLEKPLVIEAGSTQLVSTGIAMELPEGFEAQLRPRSGLALKHGITLPNSPATIDADYRGEVKVILSNFSSEPFVVHHGDRVAQMVITRYEHVELNEVDELGETVRGSGGFGHTGV</sequence>
<comment type="similarity">
    <text evidence="1 7">Belongs to the dUTPase family.</text>
</comment>
<evidence type="ECO:0000256" key="4">
    <source>
        <dbReference type="ARBA" id="ARBA00022842"/>
    </source>
</evidence>